<dbReference type="InterPro" id="IPR002110">
    <property type="entry name" value="Ankyrin_rpt"/>
</dbReference>
<dbReference type="PROSITE" id="PS50088">
    <property type="entry name" value="ANK_REPEAT"/>
    <property type="match status" value="1"/>
</dbReference>
<gene>
    <name evidence="4" type="ORF">MCOR_52056</name>
</gene>
<evidence type="ECO:0000313" key="5">
    <source>
        <dbReference type="Proteomes" id="UP000507470"/>
    </source>
</evidence>
<dbReference type="Gene3D" id="1.25.40.20">
    <property type="entry name" value="Ankyrin repeat-containing domain"/>
    <property type="match status" value="1"/>
</dbReference>
<evidence type="ECO:0000313" key="4">
    <source>
        <dbReference type="EMBL" id="CAC5419749.1"/>
    </source>
</evidence>
<reference evidence="4 5" key="1">
    <citation type="submission" date="2020-06" db="EMBL/GenBank/DDBJ databases">
        <authorList>
            <person name="Li R."/>
            <person name="Bekaert M."/>
        </authorList>
    </citation>
    <scope>NUCLEOTIDE SEQUENCE [LARGE SCALE GENOMIC DNA]</scope>
    <source>
        <strain evidence="5">wild</strain>
    </source>
</reference>
<sequence>MLLSREADNNQCNNDYQLPLMLPSIWYMCSYINSDNIVREGSRLYQNNVRAPIMSAREYGNTEMVMILLNKGSDFHKCSIDGQLPLILACRHGQKEIVRMLSENGVDCDKYDKKCWSSVMVTFQNDNTEIVRMLLDRGAHYDKCNNYESSLHNLMQFVL</sequence>
<dbReference type="PANTHER" id="PTHR24166">
    <property type="entry name" value="ROLLING PEBBLES, ISOFORM B"/>
    <property type="match status" value="1"/>
</dbReference>
<evidence type="ECO:0000256" key="1">
    <source>
        <dbReference type="ARBA" id="ARBA00022737"/>
    </source>
</evidence>
<dbReference type="PANTHER" id="PTHR24166:SF48">
    <property type="entry name" value="PROTEIN VAPYRIN"/>
    <property type="match status" value="1"/>
</dbReference>
<proteinExistence type="predicted"/>
<keyword evidence="2 3" id="KW-0040">ANK repeat</keyword>
<dbReference type="InterPro" id="IPR050889">
    <property type="entry name" value="Dendritic_Spine_Reg/Scaffold"/>
</dbReference>
<keyword evidence="5" id="KW-1185">Reference proteome</keyword>
<dbReference type="Pfam" id="PF12796">
    <property type="entry name" value="Ank_2"/>
    <property type="match status" value="1"/>
</dbReference>
<dbReference type="SMART" id="SM00248">
    <property type="entry name" value="ANK"/>
    <property type="match status" value="3"/>
</dbReference>
<name>A0A6J8EGB5_MYTCO</name>
<dbReference type="InterPro" id="IPR036770">
    <property type="entry name" value="Ankyrin_rpt-contain_sf"/>
</dbReference>
<accession>A0A6J8EGB5</accession>
<feature type="repeat" description="ANK" evidence="3">
    <location>
        <begin position="81"/>
        <end position="113"/>
    </location>
</feature>
<evidence type="ECO:0000256" key="2">
    <source>
        <dbReference type="ARBA" id="ARBA00023043"/>
    </source>
</evidence>
<organism evidence="4 5">
    <name type="scientific">Mytilus coruscus</name>
    <name type="common">Sea mussel</name>
    <dbReference type="NCBI Taxonomy" id="42192"/>
    <lineage>
        <taxon>Eukaryota</taxon>
        <taxon>Metazoa</taxon>
        <taxon>Spiralia</taxon>
        <taxon>Lophotrochozoa</taxon>
        <taxon>Mollusca</taxon>
        <taxon>Bivalvia</taxon>
        <taxon>Autobranchia</taxon>
        <taxon>Pteriomorphia</taxon>
        <taxon>Mytilida</taxon>
        <taxon>Mytiloidea</taxon>
        <taxon>Mytilidae</taxon>
        <taxon>Mytilinae</taxon>
        <taxon>Mytilus</taxon>
    </lineage>
</organism>
<protein>
    <submittedName>
        <fullName evidence="4">Uncharacterized protein</fullName>
    </submittedName>
</protein>
<dbReference type="Proteomes" id="UP000507470">
    <property type="component" value="Unassembled WGS sequence"/>
</dbReference>
<dbReference type="AlphaFoldDB" id="A0A6J8EGB5"/>
<dbReference type="OrthoDB" id="194358at2759"/>
<dbReference type="SUPFAM" id="SSF48403">
    <property type="entry name" value="Ankyrin repeat"/>
    <property type="match status" value="1"/>
</dbReference>
<evidence type="ECO:0000256" key="3">
    <source>
        <dbReference type="PROSITE-ProRule" id="PRU00023"/>
    </source>
</evidence>
<dbReference type="PROSITE" id="PS50297">
    <property type="entry name" value="ANK_REP_REGION"/>
    <property type="match status" value="1"/>
</dbReference>
<keyword evidence="1" id="KW-0677">Repeat</keyword>
<dbReference type="EMBL" id="CACVKT020009053">
    <property type="protein sequence ID" value="CAC5419749.1"/>
    <property type="molecule type" value="Genomic_DNA"/>
</dbReference>